<evidence type="ECO:0000259" key="5">
    <source>
        <dbReference type="Pfam" id="PF05048"/>
    </source>
</evidence>
<feature type="chain" id="PRO_5012996752" evidence="4">
    <location>
        <begin position="19"/>
        <end position="410"/>
    </location>
</feature>
<evidence type="ECO:0000313" key="6">
    <source>
        <dbReference type="EMBL" id="SHE89943.1"/>
    </source>
</evidence>
<evidence type="ECO:0000313" key="7">
    <source>
        <dbReference type="Proteomes" id="UP000184368"/>
    </source>
</evidence>
<dbReference type="InterPro" id="IPR012334">
    <property type="entry name" value="Pectin_lyas_fold"/>
</dbReference>
<dbReference type="InterPro" id="IPR051550">
    <property type="entry name" value="SCF-Subunits/Alg-Epimerases"/>
</dbReference>
<dbReference type="InterPro" id="IPR026464">
    <property type="entry name" value="NosD_copper_fam"/>
</dbReference>
<feature type="domain" description="Periplasmic copper-binding protein NosD beta helix" evidence="5">
    <location>
        <begin position="156"/>
        <end position="342"/>
    </location>
</feature>
<proteinExistence type="predicted"/>
<evidence type="ECO:0000256" key="2">
    <source>
        <dbReference type="ARBA" id="ARBA00022737"/>
    </source>
</evidence>
<dbReference type="PANTHER" id="PTHR22990:SF15">
    <property type="entry name" value="F-BOX ONLY PROTEIN 10"/>
    <property type="match status" value="1"/>
</dbReference>
<sequence length="410" mass="45908">MKRLSCILLSLLCLQAHAHTLTVGKGQPFATIRNAIAAAKPGDTVLVKKGTYYVNNILVTKPITLLGENMPLLHGADKYEIFTVSGNRITIKGFQLTNSGYSAMNDYAAIKVVDATNVVIEGNKIYRAYFGIHMANASNCTIRNNYLFGLTKTEQTTGNGIHLWKCNNMLVEKNEVHAHRDGIYFEFVTHSLVRNNYSEGNIRYGLHFMFSNDDQYFGNTFINNGAGVAVMYSKKVMMHRNRFLNNWGPAAYGLLLKEISDSKIEGNRFYKNTVGIQMESTSRIAASNNRFEENGWAAKVAASSMDNSFTNNNFQGNTFDIGTNGSVVLNTFNNNYWDKYEGYDRNKDGRGDVPYHPVSMYSTIIESNPNTLMLLRSFMVALLDKAEKALPSLTPENLKDDQPLLKALKL</sequence>
<keyword evidence="7" id="KW-1185">Reference proteome</keyword>
<evidence type="ECO:0000256" key="1">
    <source>
        <dbReference type="ARBA" id="ARBA00004906"/>
    </source>
</evidence>
<dbReference type="NCBIfam" id="TIGR03804">
    <property type="entry name" value="para_beta_helix"/>
    <property type="match status" value="2"/>
</dbReference>
<dbReference type="InterPro" id="IPR022441">
    <property type="entry name" value="Para_beta_helix_rpt-2"/>
</dbReference>
<dbReference type="SMART" id="SM00710">
    <property type="entry name" value="PbH1"/>
    <property type="match status" value="10"/>
</dbReference>
<dbReference type="SUPFAM" id="SSF51126">
    <property type="entry name" value="Pectin lyase-like"/>
    <property type="match status" value="1"/>
</dbReference>
<gene>
    <name evidence="6" type="ORF">SAMN05444008_103289</name>
</gene>
<comment type="pathway">
    <text evidence="1">Protein modification; protein ubiquitination.</text>
</comment>
<dbReference type="STRING" id="1302690.BUE76_05960"/>
<feature type="signal peptide" evidence="4">
    <location>
        <begin position="1"/>
        <end position="18"/>
    </location>
</feature>
<dbReference type="NCBIfam" id="TIGR04247">
    <property type="entry name" value="NosD_copper_fam"/>
    <property type="match status" value="1"/>
</dbReference>
<keyword evidence="4" id="KW-0732">Signal</keyword>
<dbReference type="PANTHER" id="PTHR22990">
    <property type="entry name" value="F-BOX ONLY PROTEIN"/>
    <property type="match status" value="1"/>
</dbReference>
<dbReference type="AlphaFoldDB" id="A0A1M4X906"/>
<accession>A0A1M4X906</accession>
<evidence type="ECO:0000256" key="4">
    <source>
        <dbReference type="SAM" id="SignalP"/>
    </source>
</evidence>
<dbReference type="Proteomes" id="UP000184368">
    <property type="component" value="Unassembled WGS sequence"/>
</dbReference>
<dbReference type="RefSeq" id="WP_073040884.1">
    <property type="nucleotide sequence ID" value="NZ_FQUO01000003.1"/>
</dbReference>
<dbReference type="InterPro" id="IPR006626">
    <property type="entry name" value="PbH1"/>
</dbReference>
<dbReference type="InterPro" id="IPR011050">
    <property type="entry name" value="Pectin_lyase_fold/virulence"/>
</dbReference>
<dbReference type="Gene3D" id="2.160.20.10">
    <property type="entry name" value="Single-stranded right-handed beta-helix, Pectin lyase-like"/>
    <property type="match status" value="1"/>
</dbReference>
<dbReference type="EMBL" id="FQUO01000003">
    <property type="protein sequence ID" value="SHE89943.1"/>
    <property type="molecule type" value="Genomic_DNA"/>
</dbReference>
<keyword evidence="2" id="KW-0677">Repeat</keyword>
<keyword evidence="3" id="KW-0833">Ubl conjugation pathway</keyword>
<name>A0A1M4X906_9BACT</name>
<reference evidence="6 7" key="1">
    <citation type="submission" date="2016-11" db="EMBL/GenBank/DDBJ databases">
        <authorList>
            <person name="Jaros S."/>
            <person name="Januszkiewicz K."/>
            <person name="Wedrychowicz H."/>
        </authorList>
    </citation>
    <scope>NUCLEOTIDE SEQUENCE [LARGE SCALE GENOMIC DNA]</scope>
    <source>
        <strain evidence="6 7">DSM 26897</strain>
    </source>
</reference>
<dbReference type="InterPro" id="IPR007742">
    <property type="entry name" value="NosD_dom"/>
</dbReference>
<protein>
    <submittedName>
        <fullName evidence="6">Nitrous oxidase accessory protein</fullName>
    </submittedName>
</protein>
<dbReference type="OrthoDB" id="9767990at2"/>
<organism evidence="6 7">
    <name type="scientific">Cnuella takakiae</name>
    <dbReference type="NCBI Taxonomy" id="1302690"/>
    <lineage>
        <taxon>Bacteria</taxon>
        <taxon>Pseudomonadati</taxon>
        <taxon>Bacteroidota</taxon>
        <taxon>Chitinophagia</taxon>
        <taxon>Chitinophagales</taxon>
        <taxon>Chitinophagaceae</taxon>
        <taxon>Cnuella</taxon>
    </lineage>
</organism>
<evidence type="ECO:0000256" key="3">
    <source>
        <dbReference type="ARBA" id="ARBA00022786"/>
    </source>
</evidence>
<dbReference type="Pfam" id="PF05048">
    <property type="entry name" value="NosD"/>
    <property type="match status" value="1"/>
</dbReference>